<dbReference type="GO" id="GO:0009927">
    <property type="term" value="F:histidine phosphotransfer kinase activity"/>
    <property type="evidence" value="ECO:0007669"/>
    <property type="project" value="TreeGrafter"/>
</dbReference>
<protein>
    <recommendedName>
        <fullName evidence="2">histidine kinase</fullName>
        <ecNumber evidence="2">2.7.13.3</ecNumber>
    </recommendedName>
</protein>
<dbReference type="PANTHER" id="PTHR43047">
    <property type="entry name" value="TWO-COMPONENT HISTIDINE PROTEIN KINASE"/>
    <property type="match status" value="1"/>
</dbReference>
<dbReference type="PRINTS" id="PR00344">
    <property type="entry name" value="BCTRLSENSOR"/>
</dbReference>
<sequence length="673" mass="74007">MKVKLSKILLSLLAWGLLCPVFGATGLRAEEPKTLDLSQGWSYRWGDSPFVEGKPLWTTETAPEGAWAPIEFPSNPPGREGRTNVWYRVQLPQDGSRYGNGLFIFSIDLIAEVYLEDRLIYRWGEFGPDGKGKFIGWPWHLVPLPGEFGGQWLYVRVFSDFPDIGLWGQVILGSEGEHIKRILRESAASTGVGLALVFSGLLCLTLAAYRLSLGTLLLGLLMANLGIESIESGLAKQLLFNAPLVWQYIGATNYFLIPVTLALLVKMRLGKGWFWINSNIAALHLLFVNVALAVSLAGWVNLSSMYIYFDSLAVFTVGILTAQVLLKAHRGERNDRILALGFVVLYFFWVFDGLTAHDILPWLPQLNYIGKIFLSFCLGLVLLREYNSLKNALKARSQQLSWLNQSLEDQVETRTKELQTGKLALEQQALALEEANQTKNKFFSILAHDLRGPVAGLAATFEAIEVGAMPTDSAMIGRLSKATLQLYEQLETILAWARSQMQLLERNPKSGPLAEVVAPVVELFAETAAQKRIDLVSQVGAECLIHADQDMVGTILRNLVGNALKFTQPGGKVWITARQEGHLLRVEVWDNGIGIRPERLGKLFDLGSGTGSTKGTNGETGVGLGLVLCKEFAEKNGGHLGADSKVGQGSCFWVTLPCFSEEAATDTARQPSA</sequence>
<dbReference type="Pfam" id="PF02518">
    <property type="entry name" value="HATPase_c"/>
    <property type="match status" value="1"/>
</dbReference>
<proteinExistence type="predicted"/>
<dbReference type="Gene3D" id="1.10.287.130">
    <property type="match status" value="1"/>
</dbReference>
<evidence type="ECO:0000256" key="6">
    <source>
        <dbReference type="SAM" id="Phobius"/>
    </source>
</evidence>
<keyword evidence="5" id="KW-0418">Kinase</keyword>
<dbReference type="CDD" id="cd00075">
    <property type="entry name" value="HATPase"/>
    <property type="match status" value="1"/>
</dbReference>
<dbReference type="InterPro" id="IPR036097">
    <property type="entry name" value="HisK_dim/P_sf"/>
</dbReference>
<name>A0A1F6GU75_9PROT</name>
<accession>A0A1F6GU75</accession>
<dbReference type="AlphaFoldDB" id="A0A1F6GU75"/>
<dbReference type="InterPro" id="IPR003661">
    <property type="entry name" value="HisK_dim/P_dom"/>
</dbReference>
<comment type="catalytic activity">
    <reaction evidence="1">
        <text>ATP + protein L-histidine = ADP + protein N-phospho-L-histidine.</text>
        <dbReference type="EC" id="2.7.13.3"/>
    </reaction>
</comment>
<evidence type="ECO:0000256" key="1">
    <source>
        <dbReference type="ARBA" id="ARBA00000085"/>
    </source>
</evidence>
<dbReference type="GO" id="GO:0005886">
    <property type="term" value="C:plasma membrane"/>
    <property type="evidence" value="ECO:0007669"/>
    <property type="project" value="TreeGrafter"/>
</dbReference>
<feature type="transmembrane region" description="Helical" evidence="6">
    <location>
        <begin position="187"/>
        <end position="209"/>
    </location>
</feature>
<comment type="caution">
    <text evidence="9">The sequence shown here is derived from an EMBL/GenBank/DDBJ whole genome shotgun (WGS) entry which is preliminary data.</text>
</comment>
<feature type="chain" id="PRO_5009524781" description="histidine kinase" evidence="7">
    <location>
        <begin position="24"/>
        <end position="673"/>
    </location>
</feature>
<dbReference type="InterPro" id="IPR036890">
    <property type="entry name" value="HATPase_C_sf"/>
</dbReference>
<keyword evidence="3" id="KW-0597">Phosphoprotein</keyword>
<gene>
    <name evidence="9" type="ORF">A2557_09065</name>
</gene>
<feature type="signal peptide" evidence="7">
    <location>
        <begin position="1"/>
        <end position="23"/>
    </location>
</feature>
<feature type="transmembrane region" description="Helical" evidence="6">
    <location>
        <begin position="272"/>
        <end position="299"/>
    </location>
</feature>
<evidence type="ECO:0000256" key="3">
    <source>
        <dbReference type="ARBA" id="ARBA00022553"/>
    </source>
</evidence>
<dbReference type="Proteomes" id="UP000177583">
    <property type="component" value="Unassembled WGS sequence"/>
</dbReference>
<evidence type="ECO:0000313" key="10">
    <source>
        <dbReference type="Proteomes" id="UP000177583"/>
    </source>
</evidence>
<dbReference type="CDD" id="cd00082">
    <property type="entry name" value="HisKA"/>
    <property type="match status" value="1"/>
</dbReference>
<feature type="transmembrane region" description="Helical" evidence="6">
    <location>
        <begin position="337"/>
        <end position="356"/>
    </location>
</feature>
<feature type="transmembrane region" description="Helical" evidence="6">
    <location>
        <begin position="305"/>
        <end position="325"/>
    </location>
</feature>
<dbReference type="SUPFAM" id="SSF47384">
    <property type="entry name" value="Homodimeric domain of signal transducing histidine kinase"/>
    <property type="match status" value="1"/>
</dbReference>
<evidence type="ECO:0000259" key="8">
    <source>
        <dbReference type="PROSITE" id="PS50109"/>
    </source>
</evidence>
<organism evidence="9 10">
    <name type="scientific">Candidatus Lambdaproteobacteria bacterium RIFOXYD2_FULL_56_26</name>
    <dbReference type="NCBI Taxonomy" id="1817773"/>
    <lineage>
        <taxon>Bacteria</taxon>
        <taxon>Pseudomonadati</taxon>
        <taxon>Pseudomonadota</taxon>
        <taxon>Candidatus Lambdaproteobacteria</taxon>
    </lineage>
</organism>
<dbReference type="GO" id="GO:0000155">
    <property type="term" value="F:phosphorelay sensor kinase activity"/>
    <property type="evidence" value="ECO:0007669"/>
    <property type="project" value="InterPro"/>
</dbReference>
<keyword evidence="6" id="KW-0472">Membrane</keyword>
<keyword evidence="6" id="KW-1133">Transmembrane helix</keyword>
<dbReference type="InterPro" id="IPR003594">
    <property type="entry name" value="HATPase_dom"/>
</dbReference>
<evidence type="ECO:0000256" key="7">
    <source>
        <dbReference type="SAM" id="SignalP"/>
    </source>
</evidence>
<feature type="domain" description="Histidine kinase" evidence="8">
    <location>
        <begin position="445"/>
        <end position="660"/>
    </location>
</feature>
<dbReference type="EMBL" id="MFNF01000029">
    <property type="protein sequence ID" value="OGH01715.1"/>
    <property type="molecule type" value="Genomic_DNA"/>
</dbReference>
<dbReference type="EC" id="2.7.13.3" evidence="2"/>
<dbReference type="SUPFAM" id="SSF55874">
    <property type="entry name" value="ATPase domain of HSP90 chaperone/DNA topoisomerase II/histidine kinase"/>
    <property type="match status" value="1"/>
</dbReference>
<evidence type="ECO:0000256" key="5">
    <source>
        <dbReference type="ARBA" id="ARBA00022777"/>
    </source>
</evidence>
<dbReference type="SMART" id="SM00387">
    <property type="entry name" value="HATPase_c"/>
    <property type="match status" value="1"/>
</dbReference>
<dbReference type="InterPro" id="IPR004358">
    <property type="entry name" value="Sig_transdc_His_kin-like_C"/>
</dbReference>
<dbReference type="InterPro" id="IPR005467">
    <property type="entry name" value="His_kinase_dom"/>
</dbReference>
<evidence type="ECO:0000256" key="2">
    <source>
        <dbReference type="ARBA" id="ARBA00012438"/>
    </source>
</evidence>
<dbReference type="Gene3D" id="3.30.565.10">
    <property type="entry name" value="Histidine kinase-like ATPase, C-terminal domain"/>
    <property type="match status" value="1"/>
</dbReference>
<keyword evidence="7" id="KW-0732">Signal</keyword>
<evidence type="ECO:0000256" key="4">
    <source>
        <dbReference type="ARBA" id="ARBA00022679"/>
    </source>
</evidence>
<reference evidence="9 10" key="1">
    <citation type="journal article" date="2016" name="Nat. Commun.">
        <title>Thousands of microbial genomes shed light on interconnected biogeochemical processes in an aquifer system.</title>
        <authorList>
            <person name="Anantharaman K."/>
            <person name="Brown C.T."/>
            <person name="Hug L.A."/>
            <person name="Sharon I."/>
            <person name="Castelle C.J."/>
            <person name="Probst A.J."/>
            <person name="Thomas B.C."/>
            <person name="Singh A."/>
            <person name="Wilkins M.J."/>
            <person name="Karaoz U."/>
            <person name="Brodie E.L."/>
            <person name="Williams K.H."/>
            <person name="Hubbard S.S."/>
            <person name="Banfield J.F."/>
        </authorList>
    </citation>
    <scope>NUCLEOTIDE SEQUENCE [LARGE SCALE GENOMIC DNA]</scope>
</reference>
<evidence type="ECO:0000313" key="9">
    <source>
        <dbReference type="EMBL" id="OGH01715.1"/>
    </source>
</evidence>
<dbReference type="PROSITE" id="PS50109">
    <property type="entry name" value="HIS_KIN"/>
    <property type="match status" value="1"/>
</dbReference>
<keyword evidence="6" id="KW-0812">Transmembrane</keyword>
<feature type="transmembrane region" description="Helical" evidence="6">
    <location>
        <begin position="245"/>
        <end position="265"/>
    </location>
</feature>
<dbReference type="PANTHER" id="PTHR43047:SF72">
    <property type="entry name" value="OSMOSENSING HISTIDINE PROTEIN KINASE SLN1"/>
    <property type="match status" value="1"/>
</dbReference>
<keyword evidence="4" id="KW-0808">Transferase</keyword>